<dbReference type="RefSeq" id="WP_305008100.1">
    <property type="nucleotide sequence ID" value="NZ_JAUQSY010000013.1"/>
</dbReference>
<feature type="transmembrane region" description="Helical" evidence="5">
    <location>
        <begin position="109"/>
        <end position="129"/>
    </location>
</feature>
<name>A0ABT9BJL1_9BACT</name>
<dbReference type="Gene3D" id="1.20.1250.20">
    <property type="entry name" value="MFS general substrate transporter like domains"/>
    <property type="match status" value="2"/>
</dbReference>
<dbReference type="InterPro" id="IPR011701">
    <property type="entry name" value="MFS"/>
</dbReference>
<dbReference type="Pfam" id="PF07690">
    <property type="entry name" value="MFS_1"/>
    <property type="match status" value="1"/>
</dbReference>
<feature type="transmembrane region" description="Helical" evidence="5">
    <location>
        <begin position="396"/>
        <end position="415"/>
    </location>
</feature>
<dbReference type="PANTHER" id="PTHR11662">
    <property type="entry name" value="SOLUTE CARRIER FAMILY 17"/>
    <property type="match status" value="1"/>
</dbReference>
<evidence type="ECO:0000256" key="5">
    <source>
        <dbReference type="SAM" id="Phobius"/>
    </source>
</evidence>
<feature type="transmembrane region" description="Helical" evidence="5">
    <location>
        <begin position="361"/>
        <end position="384"/>
    </location>
</feature>
<dbReference type="InterPro" id="IPR050382">
    <property type="entry name" value="MFS_Na/Anion_cotransporter"/>
</dbReference>
<dbReference type="InterPro" id="IPR036259">
    <property type="entry name" value="MFS_trans_sf"/>
</dbReference>
<reference evidence="7" key="1">
    <citation type="submission" date="2023-07" db="EMBL/GenBank/DDBJ databases">
        <authorList>
            <person name="Kim M.K."/>
        </authorList>
    </citation>
    <scope>NUCLEOTIDE SEQUENCE</scope>
    <source>
        <strain evidence="7">ASUV-10-1</strain>
    </source>
</reference>
<feature type="transmembrane region" description="Helical" evidence="5">
    <location>
        <begin position="270"/>
        <end position="291"/>
    </location>
</feature>
<feature type="transmembrane region" description="Helical" evidence="5">
    <location>
        <begin position="52"/>
        <end position="72"/>
    </location>
</feature>
<feature type="transmembrane region" description="Helical" evidence="5">
    <location>
        <begin position="136"/>
        <end position="156"/>
    </location>
</feature>
<keyword evidence="8" id="KW-1185">Reference proteome</keyword>
<keyword evidence="3 5" id="KW-1133">Transmembrane helix</keyword>
<dbReference type="Proteomes" id="UP001176429">
    <property type="component" value="Unassembled WGS sequence"/>
</dbReference>
<organism evidence="7 8">
    <name type="scientific">Hymenobacter aranciens</name>
    <dbReference type="NCBI Taxonomy" id="3063996"/>
    <lineage>
        <taxon>Bacteria</taxon>
        <taxon>Pseudomonadati</taxon>
        <taxon>Bacteroidota</taxon>
        <taxon>Cytophagia</taxon>
        <taxon>Cytophagales</taxon>
        <taxon>Hymenobacteraceae</taxon>
        <taxon>Hymenobacter</taxon>
    </lineage>
</organism>
<feature type="transmembrane region" description="Helical" evidence="5">
    <location>
        <begin position="303"/>
        <end position="321"/>
    </location>
</feature>
<protein>
    <submittedName>
        <fullName evidence="7">MFS transporter</fullName>
    </submittedName>
</protein>
<feature type="transmembrane region" description="Helical" evidence="5">
    <location>
        <begin position="230"/>
        <end position="250"/>
    </location>
</feature>
<evidence type="ECO:0000256" key="2">
    <source>
        <dbReference type="ARBA" id="ARBA00022692"/>
    </source>
</evidence>
<feature type="domain" description="Major facilitator superfamily (MFS) profile" evidence="6">
    <location>
        <begin position="13"/>
        <end position="423"/>
    </location>
</feature>
<feature type="transmembrane region" description="Helical" evidence="5">
    <location>
        <begin position="84"/>
        <end position="103"/>
    </location>
</feature>
<sequence length="438" mass="47945">MNPNPIGRYRWVVVALLFFATTINYLDRQVIGLIKPVLEQRFAWTETDYSHIVVAFSVAYAVGLLLFGKIISRLGTKHGYTISLVVWSVAAVAHAAVGSTFGFGAVRALLGLGEAGNFPAAITAVAEWFPKKERALATGIFNSGANVGAVVAPIMVPWLLGAYGWEEAFIITGAIGFVWLVFWLIYYEIPSRQARLSAAEFAYIHSDNEVEESQGKSFSWAALLRLRQTWVYITGKFLTDPIWWFFLFWLPSYFATTFNLDLKKPNLPLVIVYTATTVGSIGGGYLSSYLIKRGWPVARARKAAMLSFALLVVPIVAARYATGIWPAVALISLAAAAHQAWSANMFTLASDMFPKQSVSSVIGLGGMAGSIGSLLFPLLVGYLLDLYKSQGDLLGGYNLIFSFCGFSYLLAWALMHWLSPRLQPVPTAPQPQAISVLV</sequence>
<accession>A0ABT9BJL1</accession>
<evidence type="ECO:0000259" key="6">
    <source>
        <dbReference type="PROSITE" id="PS50850"/>
    </source>
</evidence>
<evidence type="ECO:0000256" key="4">
    <source>
        <dbReference type="ARBA" id="ARBA00023136"/>
    </source>
</evidence>
<proteinExistence type="predicted"/>
<dbReference type="InterPro" id="IPR020846">
    <property type="entry name" value="MFS_dom"/>
</dbReference>
<comment type="caution">
    <text evidence="7">The sequence shown here is derived from an EMBL/GenBank/DDBJ whole genome shotgun (WGS) entry which is preliminary data.</text>
</comment>
<dbReference type="EMBL" id="JAUQSY010000013">
    <property type="protein sequence ID" value="MDO7876718.1"/>
    <property type="molecule type" value="Genomic_DNA"/>
</dbReference>
<dbReference type="PANTHER" id="PTHR11662:SF285">
    <property type="entry name" value="HEXURONATE TRANSPORTER"/>
    <property type="match status" value="1"/>
</dbReference>
<evidence type="ECO:0000256" key="3">
    <source>
        <dbReference type="ARBA" id="ARBA00022989"/>
    </source>
</evidence>
<evidence type="ECO:0000313" key="7">
    <source>
        <dbReference type="EMBL" id="MDO7876718.1"/>
    </source>
</evidence>
<dbReference type="CDD" id="cd17319">
    <property type="entry name" value="MFS_ExuT_GudP_like"/>
    <property type="match status" value="1"/>
</dbReference>
<keyword evidence="2 5" id="KW-0812">Transmembrane</keyword>
<evidence type="ECO:0000256" key="1">
    <source>
        <dbReference type="ARBA" id="ARBA00004141"/>
    </source>
</evidence>
<feature type="transmembrane region" description="Helical" evidence="5">
    <location>
        <begin position="168"/>
        <end position="187"/>
    </location>
</feature>
<comment type="subcellular location">
    <subcellularLocation>
        <location evidence="1">Membrane</location>
        <topology evidence="1">Multi-pass membrane protein</topology>
    </subcellularLocation>
</comment>
<evidence type="ECO:0000313" key="8">
    <source>
        <dbReference type="Proteomes" id="UP001176429"/>
    </source>
</evidence>
<dbReference type="PROSITE" id="PS50850">
    <property type="entry name" value="MFS"/>
    <property type="match status" value="1"/>
</dbReference>
<gene>
    <name evidence="7" type="ORF">Q5H93_18380</name>
</gene>
<dbReference type="SUPFAM" id="SSF103473">
    <property type="entry name" value="MFS general substrate transporter"/>
    <property type="match status" value="1"/>
</dbReference>
<keyword evidence="4 5" id="KW-0472">Membrane</keyword>